<feature type="domain" description="F-box" evidence="1">
    <location>
        <begin position="9"/>
        <end position="45"/>
    </location>
</feature>
<dbReference type="Pfam" id="PF08387">
    <property type="entry name" value="FBD"/>
    <property type="match status" value="1"/>
</dbReference>
<dbReference type="SMART" id="SM00256">
    <property type="entry name" value="FBOX"/>
    <property type="match status" value="1"/>
</dbReference>
<dbReference type="PROSITE" id="PS50181">
    <property type="entry name" value="FBOX"/>
    <property type="match status" value="1"/>
</dbReference>
<dbReference type="SUPFAM" id="SSF81383">
    <property type="entry name" value="F-box domain"/>
    <property type="match status" value="1"/>
</dbReference>
<dbReference type="InterPro" id="IPR036047">
    <property type="entry name" value="F-box-like_dom_sf"/>
</dbReference>
<dbReference type="InterPro" id="IPR001810">
    <property type="entry name" value="F-box_dom"/>
</dbReference>
<protein>
    <recommendedName>
        <fullName evidence="1">F-box domain-containing protein</fullName>
    </recommendedName>
</protein>
<reference evidence="2" key="1">
    <citation type="submission" date="2014-09" db="EMBL/GenBank/DDBJ databases">
        <authorList>
            <person name="Magalhaes I.L.F."/>
            <person name="Oliveira U."/>
            <person name="Santos F.R."/>
            <person name="Vidigal T.H.D.A."/>
            <person name="Brescovit A.D."/>
            <person name="Santos A.J."/>
        </authorList>
    </citation>
    <scope>NUCLEOTIDE SEQUENCE</scope>
    <source>
        <tissue evidence="2">Shoot tissue taken approximately 20 cm above the soil surface</tissue>
    </source>
</reference>
<organism evidence="2">
    <name type="scientific">Arundo donax</name>
    <name type="common">Giant reed</name>
    <name type="synonym">Donax arundinaceus</name>
    <dbReference type="NCBI Taxonomy" id="35708"/>
    <lineage>
        <taxon>Eukaryota</taxon>
        <taxon>Viridiplantae</taxon>
        <taxon>Streptophyta</taxon>
        <taxon>Embryophyta</taxon>
        <taxon>Tracheophyta</taxon>
        <taxon>Spermatophyta</taxon>
        <taxon>Magnoliopsida</taxon>
        <taxon>Liliopsida</taxon>
        <taxon>Poales</taxon>
        <taxon>Poaceae</taxon>
        <taxon>PACMAD clade</taxon>
        <taxon>Arundinoideae</taxon>
        <taxon>Arundineae</taxon>
        <taxon>Arundo</taxon>
    </lineage>
</organism>
<dbReference type="Pfam" id="PF24758">
    <property type="entry name" value="LRR_At5g56370"/>
    <property type="match status" value="1"/>
</dbReference>
<accession>A0A0A9ASA0</accession>
<reference evidence="2" key="2">
    <citation type="journal article" date="2015" name="Data Brief">
        <title>Shoot transcriptome of the giant reed, Arundo donax.</title>
        <authorList>
            <person name="Barrero R.A."/>
            <person name="Guerrero F.D."/>
            <person name="Moolhuijzen P."/>
            <person name="Goolsby J.A."/>
            <person name="Tidwell J."/>
            <person name="Bellgard S.E."/>
            <person name="Bellgard M.I."/>
        </authorList>
    </citation>
    <scope>NUCLEOTIDE SEQUENCE</scope>
    <source>
        <tissue evidence="2">Shoot tissue taken approximately 20 cm above the soil surface</tissue>
    </source>
</reference>
<dbReference type="InterPro" id="IPR055411">
    <property type="entry name" value="LRR_FXL15/At3g58940/PEG3-like"/>
</dbReference>
<dbReference type="CDD" id="cd22160">
    <property type="entry name" value="F-box_AtFBL13-like"/>
    <property type="match status" value="1"/>
</dbReference>
<dbReference type="AlphaFoldDB" id="A0A0A9ASA0"/>
<dbReference type="InterPro" id="IPR053781">
    <property type="entry name" value="F-box_AtFBL13-like"/>
</dbReference>
<evidence type="ECO:0000259" key="1">
    <source>
        <dbReference type="PROSITE" id="PS50181"/>
    </source>
</evidence>
<dbReference type="Gene3D" id="1.20.1280.50">
    <property type="match status" value="1"/>
</dbReference>
<dbReference type="EMBL" id="GBRH01243889">
    <property type="protein sequence ID" value="JAD54006.1"/>
    <property type="molecule type" value="Transcribed_RNA"/>
</dbReference>
<dbReference type="PANTHER" id="PTHR32141">
    <property type="match status" value="1"/>
</dbReference>
<dbReference type="PANTHER" id="PTHR32141:SF159">
    <property type="entry name" value="F-BOX DOMAIN-CONTAINING PROTEIN"/>
    <property type="match status" value="1"/>
</dbReference>
<name>A0A0A9ASA0_ARUDO</name>
<dbReference type="InterPro" id="IPR006566">
    <property type="entry name" value="FBD"/>
</dbReference>
<evidence type="ECO:0000313" key="2">
    <source>
        <dbReference type="EMBL" id="JAD54006.1"/>
    </source>
</evidence>
<dbReference type="InterPro" id="IPR055302">
    <property type="entry name" value="F-box_dom-containing"/>
</dbReference>
<proteinExistence type="predicted"/>
<dbReference type="Pfam" id="PF00646">
    <property type="entry name" value="F-box"/>
    <property type="match status" value="1"/>
</dbReference>
<sequence>MDDCAATAADRISALPDELLSDVVSRLPTKDAARTTALSCRWRFLWAATPLRLNDDDLIPSGRSRRTADLTALAAASSRAIASHPGPVRSARFFCDIMECAQCDGDLAGRIRAVGAKGVRELVLVDRALFRKSRLAWHPCPARPRDIERLLARGRALETLVLFAGYRLPIRVRLSNRSLRCVVTFKSFPEELSVVRAPRLERLLLSDSWVSHPAEWMCKVRVKIRYAPRLQAIGYINPTVHKLKIGNTFIKAGMEVGSSAMLPSVKTLVLLLWLGDEWEARMVATFLRCFPNLETLYIMSAKLCEGDEDEAEFHVDFWQDLGSIECVRSSIKKLVFEGFRGEPRELVFLGCITEAAQMLEMVDIIFDLGGATPNEKDDDPFRVLSFVSASGNTRATFVQRKTIFNYTKSSNMSRGDPFIACIEAAKLIIAPS</sequence>